<evidence type="ECO:0000313" key="7">
    <source>
        <dbReference type="Proteomes" id="UP000004725"/>
    </source>
</evidence>
<organism evidence="6 7">
    <name type="scientific">Planococcus antarcticus DSM 14505</name>
    <dbReference type="NCBI Taxonomy" id="1185653"/>
    <lineage>
        <taxon>Bacteria</taxon>
        <taxon>Bacillati</taxon>
        <taxon>Bacillota</taxon>
        <taxon>Bacilli</taxon>
        <taxon>Bacillales</taxon>
        <taxon>Caryophanaceae</taxon>
        <taxon>Planococcus</taxon>
    </lineage>
</organism>
<dbReference type="EMBL" id="AJYB01000050">
    <property type="protein sequence ID" value="EIM05809.1"/>
    <property type="molecule type" value="Genomic_DNA"/>
</dbReference>
<keyword evidence="4" id="KW-0862">Zinc</keyword>
<keyword evidence="2" id="KW-0479">Metal-binding</keyword>
<evidence type="ECO:0000259" key="5">
    <source>
        <dbReference type="Pfam" id="PF00413"/>
    </source>
</evidence>
<dbReference type="AlphaFoldDB" id="A0AA87IJW9"/>
<evidence type="ECO:0000313" key="6">
    <source>
        <dbReference type="EMBL" id="EIM05809.1"/>
    </source>
</evidence>
<feature type="domain" description="Peptidase M10 metallopeptidase" evidence="5">
    <location>
        <begin position="133"/>
        <end position="189"/>
    </location>
</feature>
<dbReference type="Pfam" id="PF00413">
    <property type="entry name" value="Peptidase_M10"/>
    <property type="match status" value="1"/>
</dbReference>
<accession>A0AA87IJW9</accession>
<sequence length="190" mass="20721">MKKIITVSLSLLISFFILSEVAFAYGVYGGKWSNANSLQYWKSSSVSSAGYSSHTDYGLTNWNPVSSKVYISSTTSASNAEIKVYAGDINKEGVYADALNYNINWLGQVTACWDCSYSASRIRINTPVAKNYSKDRINAVMAHEAGHSLGINHSSVNTANDKALMLPNILSGNQVRIWDDNAALKSIYGP</sequence>
<evidence type="ECO:0000256" key="3">
    <source>
        <dbReference type="ARBA" id="ARBA00022801"/>
    </source>
</evidence>
<dbReference type="Gene3D" id="3.40.390.10">
    <property type="entry name" value="Collagenase (Catalytic Domain)"/>
    <property type="match status" value="1"/>
</dbReference>
<name>A0AA87IJW9_9BACL</name>
<dbReference type="SUPFAM" id="SSF55486">
    <property type="entry name" value="Metalloproteases ('zincins'), catalytic domain"/>
    <property type="match status" value="1"/>
</dbReference>
<evidence type="ECO:0000256" key="1">
    <source>
        <dbReference type="ARBA" id="ARBA00022670"/>
    </source>
</evidence>
<dbReference type="GO" id="GO:0031012">
    <property type="term" value="C:extracellular matrix"/>
    <property type="evidence" value="ECO:0007669"/>
    <property type="project" value="InterPro"/>
</dbReference>
<evidence type="ECO:0000256" key="2">
    <source>
        <dbReference type="ARBA" id="ARBA00022723"/>
    </source>
</evidence>
<protein>
    <recommendedName>
        <fullName evidence="5">Peptidase M10 metallopeptidase domain-containing protein</fullName>
    </recommendedName>
</protein>
<evidence type="ECO:0000256" key="4">
    <source>
        <dbReference type="ARBA" id="ARBA00022833"/>
    </source>
</evidence>
<keyword evidence="3" id="KW-0378">Hydrolase</keyword>
<dbReference type="InterPro" id="IPR001818">
    <property type="entry name" value="Pept_M10_metallopeptidase"/>
</dbReference>
<dbReference type="Proteomes" id="UP000004725">
    <property type="component" value="Unassembled WGS sequence"/>
</dbReference>
<dbReference type="InterPro" id="IPR024079">
    <property type="entry name" value="MetalloPept_cat_dom_sf"/>
</dbReference>
<dbReference type="GO" id="GO:0008270">
    <property type="term" value="F:zinc ion binding"/>
    <property type="evidence" value="ECO:0007669"/>
    <property type="project" value="InterPro"/>
</dbReference>
<keyword evidence="1" id="KW-0645">Protease</keyword>
<gene>
    <name evidence="6" type="ORF">A1A1_14264</name>
</gene>
<comment type="caution">
    <text evidence="6">The sequence shown here is derived from an EMBL/GenBank/DDBJ whole genome shotgun (WGS) entry which is preliminary data.</text>
</comment>
<proteinExistence type="predicted"/>
<dbReference type="GO" id="GO:0004222">
    <property type="term" value="F:metalloendopeptidase activity"/>
    <property type="evidence" value="ECO:0007669"/>
    <property type="project" value="InterPro"/>
</dbReference>
<dbReference type="GO" id="GO:0006508">
    <property type="term" value="P:proteolysis"/>
    <property type="evidence" value="ECO:0007669"/>
    <property type="project" value="UniProtKB-KW"/>
</dbReference>
<dbReference type="RefSeq" id="WP_006830810.1">
    <property type="nucleotide sequence ID" value="NZ_AJYB01000050.1"/>
</dbReference>
<reference evidence="6 7" key="1">
    <citation type="journal article" date="2012" name="J. Bacteriol.">
        <title>Genome Sequence of the Antarctic Psychrophile Bacterium Planococcus antarcticus DSM 14505.</title>
        <authorList>
            <person name="Margolles A."/>
            <person name="Gueimonde M."/>
            <person name="Sanchez B."/>
        </authorList>
    </citation>
    <scope>NUCLEOTIDE SEQUENCE [LARGE SCALE GENOMIC DNA]</scope>
    <source>
        <strain evidence="6 7">DSM 14505</strain>
    </source>
</reference>